<sequence>MSKWALMLVAVILPSNILLYHSSVQLYLDIHIGKEVVFGSLLDLVVVLPALMYAAFRLSKKQLAGFVVFGLVLARSILPEAHFAQYTILLYAGLAVEVIVVM</sequence>
<protein>
    <submittedName>
        <fullName evidence="2">Uncharacterized protein</fullName>
    </submittedName>
</protein>
<evidence type="ECO:0000313" key="3">
    <source>
        <dbReference type="Proteomes" id="UP000322997"/>
    </source>
</evidence>
<evidence type="ECO:0000256" key="1">
    <source>
        <dbReference type="SAM" id="Phobius"/>
    </source>
</evidence>
<keyword evidence="1" id="KW-1133">Transmembrane helix</keyword>
<accession>A0A5D4S0E2</accession>
<dbReference type="EMBL" id="VTEQ01000002">
    <property type="protein sequence ID" value="TYS55312.1"/>
    <property type="molecule type" value="Genomic_DNA"/>
</dbReference>
<dbReference type="RefSeq" id="WP_148985261.1">
    <property type="nucleotide sequence ID" value="NZ_JBNILK010000008.1"/>
</dbReference>
<organism evidence="2 3">
    <name type="scientific">Rossellomorea marisflavi</name>
    <dbReference type="NCBI Taxonomy" id="189381"/>
    <lineage>
        <taxon>Bacteria</taxon>
        <taxon>Bacillati</taxon>
        <taxon>Bacillota</taxon>
        <taxon>Bacilli</taxon>
        <taxon>Bacillales</taxon>
        <taxon>Bacillaceae</taxon>
        <taxon>Rossellomorea</taxon>
    </lineage>
</organism>
<dbReference type="AlphaFoldDB" id="A0A5D4S0E2"/>
<comment type="caution">
    <text evidence="2">The sequence shown here is derived from an EMBL/GenBank/DDBJ whole genome shotgun (WGS) entry which is preliminary data.</text>
</comment>
<gene>
    <name evidence="2" type="ORF">FZC83_10255</name>
</gene>
<keyword evidence="1" id="KW-0472">Membrane</keyword>
<dbReference type="Proteomes" id="UP000322997">
    <property type="component" value="Unassembled WGS sequence"/>
</dbReference>
<feature type="transmembrane region" description="Helical" evidence="1">
    <location>
        <begin position="84"/>
        <end position="101"/>
    </location>
</feature>
<keyword evidence="1" id="KW-0812">Transmembrane</keyword>
<proteinExistence type="predicted"/>
<name>A0A5D4S0E2_9BACI</name>
<evidence type="ECO:0000313" key="2">
    <source>
        <dbReference type="EMBL" id="TYS55312.1"/>
    </source>
</evidence>
<reference evidence="2 3" key="1">
    <citation type="submission" date="2019-08" db="EMBL/GenBank/DDBJ databases">
        <title>Bacillus genomes from the desert of Cuatro Cienegas, Coahuila.</title>
        <authorList>
            <person name="Olmedo-Alvarez G."/>
        </authorList>
    </citation>
    <scope>NUCLEOTIDE SEQUENCE [LARGE SCALE GENOMIC DNA]</scope>
    <source>
        <strain evidence="2 3">CH108_3D</strain>
    </source>
</reference>
<feature type="transmembrane region" description="Helical" evidence="1">
    <location>
        <begin position="36"/>
        <end position="56"/>
    </location>
</feature>